<comment type="caution">
    <text evidence="1">The sequence shown here is derived from an EMBL/GenBank/DDBJ whole genome shotgun (WGS) entry which is preliminary data.</text>
</comment>
<reference evidence="1 2" key="1">
    <citation type="journal article" date="2021" name="J. Hered.">
        <title>A chromosome-level genome assembly of the parasitoid wasp, Cotesia glomerata (Hymenoptera: Braconidae).</title>
        <authorList>
            <person name="Pinto B.J."/>
            <person name="Weis J.J."/>
            <person name="Gamble T."/>
            <person name="Ode P.J."/>
            <person name="Paul R."/>
            <person name="Zaspel J.M."/>
        </authorList>
    </citation>
    <scope>NUCLEOTIDE SEQUENCE [LARGE SCALE GENOMIC DNA]</scope>
    <source>
        <strain evidence="1">CgM1</strain>
    </source>
</reference>
<evidence type="ECO:0000313" key="2">
    <source>
        <dbReference type="Proteomes" id="UP000826195"/>
    </source>
</evidence>
<name>A0AAV7J063_COTGL</name>
<dbReference type="AlphaFoldDB" id="A0AAV7J063"/>
<sequence length="1159" mass="136048">MEIYQVGDTISALTGDLSIRLISDNIFNGYNRSKFVDKKTFKSNNYVLSFESCLLFESLYMHFYPTVYIDGQNSTSVQMRLFQYIDFLRGRDLGINRNYINDKTFSYGIVKLCKVLATENLNIELLDEKYFPKIDQGIDHLAFMNKTGIYRLKKDDQSYYVSSICTGACITQENSIVVLKLNSLPEVPRLVKSRNTTMLLKSINKNVEDLSLGDLLNFHELLAQKPNRVFVENLSFNVVNDNTTVASISYKYSKCYKFHENAIPNIMSQEINVFEEQIKRQNYGVNFSYLNEQTICLKITICTNIRNQKLNFPWKVIKLNQHANDEFKEYISENDNIMVIYSENNEIHFVRRTGRGNCLFQAFIYPLEFVNHLDNSTFKDPPIYTGRILSATKNRTLEKWTENLCDNDLRNKFNDENNKTLISKIIDNHRFIDGIVKLCKTVETKNLNIKLINRNHFPKFYEYGSYNILMNETILFRLKQDNETHYISSVNIGTCLLQIYVHQWMACDSETKKKFNHFESFFRDAIYKTPFITVSYNHQLENSINWYYFLHDIEYSLHKFRQLEWNHQSSILNIFGKNSVVYLELQTLAELSHTAKPKNQAITDKLIHKEKLEDLHPGYLLNLNELLGNNSDHVSIKNILTDTNNFYTTNPFVEIEKIGDLFKGYNRNKFIKNVSYPDNSFAFEILKQPCLSLESLQLYSYQQIWVKKGKKSTSLPFSYFDTNSLGIPEYYLNNRYIYGIVQICRAIKSSELNIRVIDKADLPNIKQGVYNKVLSNSTAVFRLKQYNETHYVSLITTGNCIYQVYVNHHKFCNTNSNFNPQKIDNFFESSVYQSFIMSANNNQSIDNWINDYYTQSDLYYSLHSFSNFSKQTQLEIFNHLGNDVVINLELQPLLKLPRTKNKIRRTNRHKSLNQLQIGDIIDTKDLEKTDSHLNVDHKLYELLQHYSTIPFINYNFTDCINYKNSEKIDFKLMNNMDSLDGHSTSKFYERINVFEEIAKRKHYGVKREYLNEAYKCIKTTICSEFEVWKLDTAFSNIINLNGKMINYKNYIFDRENIILTYGRDKTHYVIRTESGNCLFQAVIFPAASNNADFSNPLYAGRIISASNDSVLENWVENYLDNRKRNLFNIKQDILAQMTIVEKLKNINFVLINIYLDRIL</sequence>
<evidence type="ECO:0000313" key="1">
    <source>
        <dbReference type="EMBL" id="KAH0563909.1"/>
    </source>
</evidence>
<dbReference type="Proteomes" id="UP000826195">
    <property type="component" value="Unassembled WGS sequence"/>
</dbReference>
<dbReference type="EMBL" id="JAHXZJ010000002">
    <property type="protein sequence ID" value="KAH0563909.1"/>
    <property type="molecule type" value="Genomic_DNA"/>
</dbReference>
<protein>
    <submittedName>
        <fullName evidence="1">Uncharacterized protein</fullName>
    </submittedName>
</protein>
<proteinExistence type="predicted"/>
<accession>A0AAV7J063</accession>
<gene>
    <name evidence="1" type="ORF">KQX54_008011</name>
</gene>
<keyword evidence="2" id="KW-1185">Reference proteome</keyword>
<organism evidence="1 2">
    <name type="scientific">Cotesia glomerata</name>
    <name type="common">Lepidopteran parasitic wasp</name>
    <name type="synonym">Apanteles glomeratus</name>
    <dbReference type="NCBI Taxonomy" id="32391"/>
    <lineage>
        <taxon>Eukaryota</taxon>
        <taxon>Metazoa</taxon>
        <taxon>Ecdysozoa</taxon>
        <taxon>Arthropoda</taxon>
        <taxon>Hexapoda</taxon>
        <taxon>Insecta</taxon>
        <taxon>Pterygota</taxon>
        <taxon>Neoptera</taxon>
        <taxon>Endopterygota</taxon>
        <taxon>Hymenoptera</taxon>
        <taxon>Apocrita</taxon>
        <taxon>Ichneumonoidea</taxon>
        <taxon>Braconidae</taxon>
        <taxon>Microgastrinae</taxon>
        <taxon>Cotesia</taxon>
    </lineage>
</organism>